<evidence type="ECO:0000259" key="7">
    <source>
        <dbReference type="Pfam" id="PF00892"/>
    </source>
</evidence>
<sequence>MKVSQLQNYKSILYLLITVAGWGIMYPASKHAVSSGIDGYYLTCIRYVPGALLVSLVLIIQEGKQSFRTENKTLQLWFFGSVGFAGLNFFTFIGIGFSSAEHATIILALMPLLSLILFSIIHRILPDFRTIICMLLAFTGIVLVITDGNFNHLLASSSFIGDILLLTATVCWVIYTYFANTMISKYDWSALRITALSSSLGMLTIIAITMIATLLGYAGRPEMKAILASGLDIFILIITALVIISWNAGIKGLGAVNGILFVNLVPVISSVIGIFQGHKISAVEMCGMAITLVALMLNNVCMRNNQQTND</sequence>
<keyword evidence="5 6" id="KW-0472">Membrane</keyword>
<evidence type="ECO:0000256" key="3">
    <source>
        <dbReference type="ARBA" id="ARBA00022692"/>
    </source>
</evidence>
<keyword evidence="2" id="KW-1003">Cell membrane</keyword>
<feature type="transmembrane region" description="Helical" evidence="6">
    <location>
        <begin position="225"/>
        <end position="246"/>
    </location>
</feature>
<keyword evidence="4 6" id="KW-1133">Transmembrane helix</keyword>
<organism evidence="8 9">
    <name type="scientific">Snodgrassella alvi SCGC AB-598-J21</name>
    <dbReference type="NCBI Taxonomy" id="1385367"/>
    <lineage>
        <taxon>Bacteria</taxon>
        <taxon>Pseudomonadati</taxon>
        <taxon>Pseudomonadota</taxon>
        <taxon>Betaproteobacteria</taxon>
        <taxon>Neisseriales</taxon>
        <taxon>Neisseriaceae</taxon>
        <taxon>Snodgrassella</taxon>
    </lineage>
</organism>
<evidence type="ECO:0000313" key="8">
    <source>
        <dbReference type="EMBL" id="KEQ01265.1"/>
    </source>
</evidence>
<dbReference type="InterPro" id="IPR000620">
    <property type="entry name" value="EamA_dom"/>
</dbReference>
<feature type="transmembrane region" description="Helical" evidence="6">
    <location>
        <begin position="281"/>
        <end position="301"/>
    </location>
</feature>
<dbReference type="InterPro" id="IPR051258">
    <property type="entry name" value="Diverse_Substrate_Transporter"/>
</dbReference>
<dbReference type="GO" id="GO:0005886">
    <property type="term" value="C:plasma membrane"/>
    <property type="evidence" value="ECO:0007669"/>
    <property type="project" value="UniProtKB-SubCell"/>
</dbReference>
<dbReference type="PANTHER" id="PTHR42920:SF14">
    <property type="entry name" value="TRANSPORTER, DRUG_METABOLITE EXPORTER FAMILY"/>
    <property type="match status" value="1"/>
</dbReference>
<feature type="domain" description="EamA" evidence="7">
    <location>
        <begin position="160"/>
        <end position="299"/>
    </location>
</feature>
<evidence type="ECO:0000256" key="2">
    <source>
        <dbReference type="ARBA" id="ARBA00022475"/>
    </source>
</evidence>
<evidence type="ECO:0000256" key="4">
    <source>
        <dbReference type="ARBA" id="ARBA00022989"/>
    </source>
</evidence>
<feature type="transmembrane region" description="Helical" evidence="6">
    <location>
        <begin position="40"/>
        <end position="60"/>
    </location>
</feature>
<name>A0A074VFK8_9NEIS</name>
<accession>A0A074VFK8</accession>
<feature type="transmembrane region" description="Helical" evidence="6">
    <location>
        <begin position="12"/>
        <end position="28"/>
    </location>
</feature>
<evidence type="ECO:0000256" key="1">
    <source>
        <dbReference type="ARBA" id="ARBA00004651"/>
    </source>
</evidence>
<dbReference type="AlphaFoldDB" id="A0A074VFK8"/>
<feature type="transmembrane region" description="Helical" evidence="6">
    <location>
        <begin position="76"/>
        <end position="97"/>
    </location>
</feature>
<feature type="transmembrane region" description="Helical" evidence="6">
    <location>
        <begin position="199"/>
        <end position="219"/>
    </location>
</feature>
<dbReference type="EMBL" id="AVQL01000429">
    <property type="protein sequence ID" value="KEQ01265.1"/>
    <property type="molecule type" value="Genomic_DNA"/>
</dbReference>
<evidence type="ECO:0000256" key="6">
    <source>
        <dbReference type="SAM" id="Phobius"/>
    </source>
</evidence>
<gene>
    <name evidence="8" type="ORF">SASC598J21_009620</name>
</gene>
<reference evidence="8 9" key="1">
    <citation type="journal article" date="2014" name="PLoS Genet.">
        <title>Hidden diversity in honey bee gut symbionts detected by single-cell genomics.</title>
        <authorList>
            <person name="Engel P."/>
            <person name="Stepanauskas R."/>
            <person name="Moran N."/>
        </authorList>
    </citation>
    <scope>NUCLEOTIDE SEQUENCE [LARGE SCALE GENOMIC DNA]</scope>
    <source>
        <strain evidence="8 9">SCGC AB-598-J21</strain>
    </source>
</reference>
<dbReference type="SUPFAM" id="SSF103481">
    <property type="entry name" value="Multidrug resistance efflux transporter EmrE"/>
    <property type="match status" value="1"/>
</dbReference>
<feature type="transmembrane region" description="Helical" evidence="6">
    <location>
        <begin position="158"/>
        <end position="178"/>
    </location>
</feature>
<evidence type="ECO:0000313" key="9">
    <source>
        <dbReference type="Proteomes" id="UP000027644"/>
    </source>
</evidence>
<protein>
    <submittedName>
        <fullName evidence="8">EamA-like transporter family</fullName>
    </submittedName>
</protein>
<dbReference type="InterPro" id="IPR037185">
    <property type="entry name" value="EmrE-like"/>
</dbReference>
<dbReference type="Proteomes" id="UP000027644">
    <property type="component" value="Unassembled WGS sequence"/>
</dbReference>
<feature type="transmembrane region" description="Helical" evidence="6">
    <location>
        <begin position="103"/>
        <end position="121"/>
    </location>
</feature>
<dbReference type="PANTHER" id="PTHR42920">
    <property type="entry name" value="OS03G0707200 PROTEIN-RELATED"/>
    <property type="match status" value="1"/>
</dbReference>
<feature type="domain" description="EamA" evidence="7">
    <location>
        <begin position="11"/>
        <end position="145"/>
    </location>
</feature>
<comment type="caution">
    <text evidence="8">The sequence shown here is derived from an EMBL/GenBank/DDBJ whole genome shotgun (WGS) entry which is preliminary data.</text>
</comment>
<feature type="transmembrane region" description="Helical" evidence="6">
    <location>
        <begin position="128"/>
        <end position="146"/>
    </location>
</feature>
<keyword evidence="3 6" id="KW-0812">Transmembrane</keyword>
<feature type="transmembrane region" description="Helical" evidence="6">
    <location>
        <begin position="253"/>
        <end position="275"/>
    </location>
</feature>
<comment type="subcellular location">
    <subcellularLocation>
        <location evidence="1">Cell membrane</location>
        <topology evidence="1">Multi-pass membrane protein</topology>
    </subcellularLocation>
</comment>
<evidence type="ECO:0000256" key="5">
    <source>
        <dbReference type="ARBA" id="ARBA00023136"/>
    </source>
</evidence>
<proteinExistence type="predicted"/>
<dbReference type="Pfam" id="PF00892">
    <property type="entry name" value="EamA"/>
    <property type="match status" value="2"/>
</dbReference>